<evidence type="ECO:0000256" key="3">
    <source>
        <dbReference type="ARBA" id="ARBA00023274"/>
    </source>
</evidence>
<dbReference type="Pfam" id="PF00410">
    <property type="entry name" value="Ribosomal_S8"/>
    <property type="match status" value="1"/>
</dbReference>
<dbReference type="InterPro" id="IPR000630">
    <property type="entry name" value="Ribosomal_uS8"/>
</dbReference>
<dbReference type="GO" id="GO:0006412">
    <property type="term" value="P:translation"/>
    <property type="evidence" value="ECO:0007669"/>
    <property type="project" value="InterPro"/>
</dbReference>
<evidence type="ECO:0000256" key="1">
    <source>
        <dbReference type="ARBA" id="ARBA00006471"/>
    </source>
</evidence>
<dbReference type="STRING" id="1381753.V2XAQ3"/>
<dbReference type="Gene3D" id="3.30.1370.30">
    <property type="match status" value="1"/>
</dbReference>
<keyword evidence="5" id="KW-1185">Reference proteome</keyword>
<dbReference type="GO" id="GO:0003735">
    <property type="term" value="F:structural constituent of ribosome"/>
    <property type="evidence" value="ECO:0007669"/>
    <property type="project" value="InterPro"/>
</dbReference>
<evidence type="ECO:0000256" key="2">
    <source>
        <dbReference type="ARBA" id="ARBA00022980"/>
    </source>
</evidence>
<gene>
    <name evidence="4" type="ORF">Moror_16523</name>
</gene>
<dbReference type="Gene3D" id="3.30.1490.10">
    <property type="match status" value="1"/>
</dbReference>
<keyword evidence="2 4" id="KW-0689">Ribosomal protein</keyword>
<comment type="caution">
    <text evidence="4">The sequence shown here is derived from an EMBL/GenBank/DDBJ whole genome shotgun (WGS) entry which is preliminary data.</text>
</comment>
<dbReference type="InterPro" id="IPR035987">
    <property type="entry name" value="Ribosomal_uS8_sf"/>
</dbReference>
<dbReference type="OrthoDB" id="409928at2759"/>
<dbReference type="KEGG" id="mrr:Moror_16523"/>
<proteinExistence type="inferred from homology"/>
<name>V2XAQ3_MONRO</name>
<protein>
    <submittedName>
        <fullName evidence="4">Mitochondrial ribosomal protein subunit s8</fullName>
    </submittedName>
</protein>
<dbReference type="HOGENOM" id="CLU_107213_1_0_1"/>
<accession>V2XAQ3</accession>
<dbReference type="SUPFAM" id="SSF56047">
    <property type="entry name" value="Ribosomal protein S8"/>
    <property type="match status" value="1"/>
</dbReference>
<evidence type="ECO:0000313" key="4">
    <source>
        <dbReference type="EMBL" id="ESK90817.1"/>
    </source>
</evidence>
<dbReference type="EMBL" id="AWSO01000402">
    <property type="protein sequence ID" value="ESK90817.1"/>
    <property type="molecule type" value="Genomic_DNA"/>
</dbReference>
<organism evidence="4 5">
    <name type="scientific">Moniliophthora roreri (strain MCA 2997)</name>
    <name type="common">Cocoa frosty pod rot fungus</name>
    <name type="synonym">Crinipellis roreri</name>
    <dbReference type="NCBI Taxonomy" id="1381753"/>
    <lineage>
        <taxon>Eukaryota</taxon>
        <taxon>Fungi</taxon>
        <taxon>Dikarya</taxon>
        <taxon>Basidiomycota</taxon>
        <taxon>Agaricomycotina</taxon>
        <taxon>Agaricomycetes</taxon>
        <taxon>Agaricomycetidae</taxon>
        <taxon>Agaricales</taxon>
        <taxon>Marasmiineae</taxon>
        <taxon>Marasmiaceae</taxon>
        <taxon>Moniliophthora</taxon>
    </lineage>
</organism>
<keyword evidence="3" id="KW-0687">Ribonucleoprotein</keyword>
<dbReference type="GO" id="GO:1990904">
    <property type="term" value="C:ribonucleoprotein complex"/>
    <property type="evidence" value="ECO:0007669"/>
    <property type="project" value="UniProtKB-KW"/>
</dbReference>
<evidence type="ECO:0000313" key="5">
    <source>
        <dbReference type="Proteomes" id="UP000017559"/>
    </source>
</evidence>
<comment type="similarity">
    <text evidence="1">Belongs to the universal ribosomal protein uS8 family.</text>
</comment>
<dbReference type="AlphaFoldDB" id="V2XAQ3"/>
<sequence length="178" mass="20461">MDITSLTPGFQIRSSIQLKFRLKPMPLPFDLCARMQNAFRARHQKIAVEHNTQNLGILSILLRAGFISNLTRGTLEEPNPAKFHEVREAQQRIWADLKYRDDRPVLNHMELVSKPSKRIFMDLSEIRQICSGRRAQTIPPLGMGEIAVVKTKSKEHQWLEAREALLLKLPGEVVCRAR</sequence>
<dbReference type="GO" id="GO:0005840">
    <property type="term" value="C:ribosome"/>
    <property type="evidence" value="ECO:0007669"/>
    <property type="project" value="UniProtKB-KW"/>
</dbReference>
<dbReference type="Proteomes" id="UP000017559">
    <property type="component" value="Unassembled WGS sequence"/>
</dbReference>
<reference evidence="4 5" key="1">
    <citation type="journal article" date="2014" name="BMC Genomics">
        <title>Genome and secretome analysis of the hemibiotrophic fungal pathogen, Moniliophthora roreri, which causes frosty pod rot disease of cacao: mechanisms of the biotrophic and necrotrophic phases.</title>
        <authorList>
            <person name="Meinhardt L.W."/>
            <person name="Costa G.G.L."/>
            <person name="Thomazella D.P.T."/>
            <person name="Teixeira P.J.P.L."/>
            <person name="Carazzolle M.F."/>
            <person name="Schuster S.C."/>
            <person name="Carlson J.E."/>
            <person name="Guiltinan M.J."/>
            <person name="Mieczkowski P."/>
            <person name="Farmer A."/>
            <person name="Ramaraj T."/>
            <person name="Crozier J."/>
            <person name="Davis R.E."/>
            <person name="Shao J."/>
            <person name="Melnick R.L."/>
            <person name="Pereira G.A.G."/>
            <person name="Bailey B.A."/>
        </authorList>
    </citation>
    <scope>NUCLEOTIDE SEQUENCE [LARGE SCALE GENOMIC DNA]</scope>
    <source>
        <strain evidence="4 5">MCA 2997</strain>
    </source>
</reference>